<keyword evidence="1" id="KW-0175">Coiled coil</keyword>
<dbReference type="InterPro" id="IPR054202">
    <property type="entry name" value="DUF6907"/>
</dbReference>
<comment type="caution">
    <text evidence="2">The sequence shown here is derived from an EMBL/GenBank/DDBJ whole genome shotgun (WGS) entry which is preliminary data.</text>
</comment>
<gene>
    <name evidence="2" type="ORF">GCM10010094_28320</name>
</gene>
<proteinExistence type="predicted"/>
<dbReference type="EMBL" id="BMPQ01000005">
    <property type="protein sequence ID" value="GGK65581.1"/>
    <property type="molecule type" value="Genomic_DNA"/>
</dbReference>
<dbReference type="RefSeq" id="WP_189322185.1">
    <property type="nucleotide sequence ID" value="NZ_BMPQ01000005.1"/>
</dbReference>
<accession>A0A917VDK4</accession>
<name>A0A917VDK4_9ACTN</name>
<dbReference type="Proteomes" id="UP000637788">
    <property type="component" value="Unassembled WGS sequence"/>
</dbReference>
<sequence length="125" mass="13484">MNAEPRTVTVPTLDHGDITVRCPAWCVGHEDAPQYRTDISHVGPDEPLTLPTRRGPVVHLVTALEIRPYSDDPFVQSVFVNVGIGGDWYPTGLAGLEAMADALTAQADELRDRARRLAALLGGGQ</sequence>
<organism evidence="2 3">
    <name type="scientific">Streptomyces flaveus</name>
    <dbReference type="NCBI Taxonomy" id="66370"/>
    <lineage>
        <taxon>Bacteria</taxon>
        <taxon>Bacillati</taxon>
        <taxon>Actinomycetota</taxon>
        <taxon>Actinomycetes</taxon>
        <taxon>Kitasatosporales</taxon>
        <taxon>Streptomycetaceae</taxon>
        <taxon>Streptomyces</taxon>
        <taxon>Streptomyces aurantiacus group</taxon>
    </lineage>
</organism>
<keyword evidence="3" id="KW-1185">Reference proteome</keyword>
<evidence type="ECO:0000256" key="1">
    <source>
        <dbReference type="SAM" id="Coils"/>
    </source>
</evidence>
<reference evidence="2" key="1">
    <citation type="journal article" date="2014" name="Int. J. Syst. Evol. Microbiol.">
        <title>Complete genome sequence of Corynebacterium casei LMG S-19264T (=DSM 44701T), isolated from a smear-ripened cheese.</title>
        <authorList>
            <consortium name="US DOE Joint Genome Institute (JGI-PGF)"/>
            <person name="Walter F."/>
            <person name="Albersmeier A."/>
            <person name="Kalinowski J."/>
            <person name="Ruckert C."/>
        </authorList>
    </citation>
    <scope>NUCLEOTIDE SEQUENCE</scope>
    <source>
        <strain evidence="2">JCM 3035</strain>
    </source>
</reference>
<evidence type="ECO:0000313" key="3">
    <source>
        <dbReference type="Proteomes" id="UP000637788"/>
    </source>
</evidence>
<evidence type="ECO:0000313" key="2">
    <source>
        <dbReference type="EMBL" id="GGK65581.1"/>
    </source>
</evidence>
<feature type="coiled-coil region" evidence="1">
    <location>
        <begin position="93"/>
        <end position="120"/>
    </location>
</feature>
<reference evidence="2" key="2">
    <citation type="submission" date="2020-09" db="EMBL/GenBank/DDBJ databases">
        <authorList>
            <person name="Sun Q."/>
            <person name="Ohkuma M."/>
        </authorList>
    </citation>
    <scope>NUCLEOTIDE SEQUENCE</scope>
    <source>
        <strain evidence="2">JCM 3035</strain>
    </source>
</reference>
<protein>
    <submittedName>
        <fullName evidence="2">Uncharacterized protein</fullName>
    </submittedName>
</protein>
<dbReference type="AlphaFoldDB" id="A0A917VDK4"/>
<dbReference type="Pfam" id="PF21848">
    <property type="entry name" value="DUF6907"/>
    <property type="match status" value="1"/>
</dbReference>